<accession>A0A4Y2HDK7</accession>
<organism evidence="1 2">
    <name type="scientific">Araneus ventricosus</name>
    <name type="common">Orbweaver spider</name>
    <name type="synonym">Epeira ventricosa</name>
    <dbReference type="NCBI Taxonomy" id="182803"/>
    <lineage>
        <taxon>Eukaryota</taxon>
        <taxon>Metazoa</taxon>
        <taxon>Ecdysozoa</taxon>
        <taxon>Arthropoda</taxon>
        <taxon>Chelicerata</taxon>
        <taxon>Arachnida</taxon>
        <taxon>Araneae</taxon>
        <taxon>Araneomorphae</taxon>
        <taxon>Entelegynae</taxon>
        <taxon>Araneoidea</taxon>
        <taxon>Araneidae</taxon>
        <taxon>Araneus</taxon>
    </lineage>
</organism>
<evidence type="ECO:0000313" key="2">
    <source>
        <dbReference type="Proteomes" id="UP000499080"/>
    </source>
</evidence>
<evidence type="ECO:0000313" key="1">
    <source>
        <dbReference type="EMBL" id="GBM63358.1"/>
    </source>
</evidence>
<dbReference type="EMBL" id="BGPR01001864">
    <property type="protein sequence ID" value="GBM63358.1"/>
    <property type="molecule type" value="Genomic_DNA"/>
</dbReference>
<dbReference type="Proteomes" id="UP000499080">
    <property type="component" value="Unassembled WGS sequence"/>
</dbReference>
<sequence length="105" mass="12608">MYYLSIREIEWVTLPLYNKFSKRYYWTGRPENITDDVKNCDKDSRYRCLLFSAIECRVGETEMNPSCADLNFFHFKNATEKEDKEIQNTLKSPPVAKRTFTYRLD</sequence>
<dbReference type="AlphaFoldDB" id="A0A4Y2HDK7"/>
<proteinExistence type="predicted"/>
<comment type="caution">
    <text evidence="1">The sequence shown here is derived from an EMBL/GenBank/DDBJ whole genome shotgun (WGS) entry which is preliminary data.</text>
</comment>
<name>A0A4Y2HDK7_ARAVE</name>
<gene>
    <name evidence="1" type="ORF">AVEN_185466_1</name>
</gene>
<protein>
    <submittedName>
        <fullName evidence="1">Uncharacterized protein</fullName>
    </submittedName>
</protein>
<reference evidence="1 2" key="1">
    <citation type="journal article" date="2019" name="Sci. Rep.">
        <title>Orb-weaving spider Araneus ventricosus genome elucidates the spidroin gene catalogue.</title>
        <authorList>
            <person name="Kono N."/>
            <person name="Nakamura H."/>
            <person name="Ohtoshi R."/>
            <person name="Moran D.A.P."/>
            <person name="Shinohara A."/>
            <person name="Yoshida Y."/>
            <person name="Fujiwara M."/>
            <person name="Mori M."/>
            <person name="Tomita M."/>
            <person name="Arakawa K."/>
        </authorList>
    </citation>
    <scope>NUCLEOTIDE SEQUENCE [LARGE SCALE GENOMIC DNA]</scope>
</reference>
<keyword evidence="2" id="KW-1185">Reference proteome</keyword>